<dbReference type="GO" id="GO:0005576">
    <property type="term" value="C:extracellular region"/>
    <property type="evidence" value="ECO:0007669"/>
    <property type="project" value="UniProtKB-SubCell"/>
</dbReference>
<dbReference type="GO" id="GO:0044780">
    <property type="term" value="P:bacterial-type flagellum assembly"/>
    <property type="evidence" value="ECO:0007669"/>
    <property type="project" value="InterPro"/>
</dbReference>
<dbReference type="PANTHER" id="PTHR30033">
    <property type="entry name" value="FLAGELLAR HOOK-ASSOCIATED PROTEIN 1"/>
    <property type="match status" value="1"/>
</dbReference>
<evidence type="ECO:0000256" key="5">
    <source>
        <dbReference type="ARBA" id="ARBA00022525"/>
    </source>
</evidence>
<name>A0A8J8AYC4_9GAMM</name>
<dbReference type="EMBL" id="JAGQFT010000085">
    <property type="protein sequence ID" value="MBR0562940.1"/>
    <property type="molecule type" value="Genomic_DNA"/>
</dbReference>
<keyword evidence="10" id="KW-0282">Flagellum</keyword>
<dbReference type="PRINTS" id="PR01005">
    <property type="entry name" value="FLGHOOKAP1"/>
</dbReference>
<dbReference type="InterPro" id="IPR001444">
    <property type="entry name" value="Flag_bb_rod_N"/>
</dbReference>
<dbReference type="GO" id="GO:0009424">
    <property type="term" value="C:bacterial-type flagellum hook"/>
    <property type="evidence" value="ECO:0007669"/>
    <property type="project" value="InterPro"/>
</dbReference>
<sequence length="620" mass="61930">MSNLLSTATSALLTAQRSLSVVGHNVANMATEGYSRQRVDQTAVVLNGQGAGVTTTGIQRLADSLVFGRSLTSAGESGRLQALATMTGRVDSLLSDQATALAGPWSDFLDSVSGVAADPSSLTARQEMLNQADALVARFRLLDGQLDAMGTETSETLRGDVDSVNRLSAEIAKLNASIAGSGNPSPDLLDKRDTLVGDLVGLTGGTAVVQSDGAMNVFTAGGNALVVGGTASTLSAVADPYRPDRVSLVLEANGKTVAMAADAFGGEIGGLLEFQNDVLDPALAELGRLGTGLAAAVNGVLAGGTDYYGNPGSDLFSVPAPTAAPARTNTGGASLQASIADLGAVSGDPVVLSYAGGSWTARDAGTGATVPLAGAGTAADPFLVGGVALVLDGTAAAGDSFRIEPTAGVAGTIGLAMSDPNRIAAAAPVKASAATSNLGTGSVAGIAVTDATDANLRAPATITFTDAGQYTIDGDGPYPYTPGTAIAHNGWSLTLDGAPRAGDSFAVTASAAGSSDNGIARQLAGVGDMQVLDGDTRSLNNVLGQLTTTVGAQARQAEYALEGQTAIAEEVAAQRDSISGVNLDEEAANMLKFQQAYMAASQLISAADTMFQALLGATRR</sequence>
<dbReference type="InterPro" id="IPR002371">
    <property type="entry name" value="FlgK"/>
</dbReference>
<evidence type="ECO:0000256" key="2">
    <source>
        <dbReference type="ARBA" id="ARBA00004613"/>
    </source>
</evidence>
<feature type="domain" description="Flagellar basal body rod protein N-terminal" evidence="7">
    <location>
        <begin position="5"/>
        <end position="34"/>
    </location>
</feature>
<keyword evidence="5" id="KW-0964">Secreted</keyword>
<dbReference type="AlphaFoldDB" id="A0A8J8AYC4"/>
<evidence type="ECO:0000256" key="6">
    <source>
        <dbReference type="ARBA" id="ARBA00023143"/>
    </source>
</evidence>
<proteinExistence type="inferred from homology"/>
<accession>A0A8J8AYC4</accession>
<feature type="domain" description="Flagellar basal-body/hook protein C-terminal" evidence="8">
    <location>
        <begin position="577"/>
        <end position="615"/>
    </location>
</feature>
<evidence type="ECO:0000256" key="1">
    <source>
        <dbReference type="ARBA" id="ARBA00004365"/>
    </source>
</evidence>
<evidence type="ECO:0000313" key="10">
    <source>
        <dbReference type="EMBL" id="MBR0562940.1"/>
    </source>
</evidence>
<dbReference type="GO" id="GO:0005198">
    <property type="term" value="F:structural molecule activity"/>
    <property type="evidence" value="ECO:0007669"/>
    <property type="project" value="InterPro"/>
</dbReference>
<evidence type="ECO:0000259" key="8">
    <source>
        <dbReference type="Pfam" id="PF06429"/>
    </source>
</evidence>
<dbReference type="InterPro" id="IPR053927">
    <property type="entry name" value="FlgK_helical"/>
</dbReference>
<dbReference type="Pfam" id="PF06429">
    <property type="entry name" value="Flg_bbr_C"/>
    <property type="match status" value="1"/>
</dbReference>
<evidence type="ECO:0000259" key="7">
    <source>
        <dbReference type="Pfam" id="PF00460"/>
    </source>
</evidence>
<dbReference type="RefSeq" id="WP_211926862.1">
    <property type="nucleotide sequence ID" value="NZ_JAGQFT020000005.1"/>
</dbReference>
<reference evidence="11 12" key="1">
    <citation type="journal article" date="2021" name="Microbiol. Resour. Announc.">
        <title>Draft Genome Sequence of Coralloluteibacterium stylophorae LMG 29479T.</title>
        <authorList>
            <person name="Karlyshev A.V."/>
            <person name="Kudryashova E.B."/>
            <person name="Ariskina E.V."/>
            <person name="Conroy A.P."/>
            <person name="Abidueva E.Y."/>
        </authorList>
    </citation>
    <scope>NUCLEOTIDE SEQUENCE [LARGE SCALE GENOMIC DNA]</scope>
    <source>
        <strain evidence="11 12">LMG 29479</strain>
    </source>
</reference>
<dbReference type="NCBIfam" id="TIGR02492">
    <property type="entry name" value="flgK_ends"/>
    <property type="match status" value="1"/>
</dbReference>
<keyword evidence="12" id="KW-1185">Reference proteome</keyword>
<dbReference type="PANTHER" id="PTHR30033:SF1">
    <property type="entry name" value="FLAGELLAR HOOK-ASSOCIATED PROTEIN 1"/>
    <property type="match status" value="1"/>
</dbReference>
<keyword evidence="10" id="KW-0969">Cilium</keyword>
<feature type="domain" description="Flagellar hook-associated protein FlgK helical" evidence="9">
    <location>
        <begin position="89"/>
        <end position="316"/>
    </location>
</feature>
<comment type="subcellular location">
    <subcellularLocation>
        <location evidence="1">Bacterial flagellum</location>
    </subcellularLocation>
    <subcellularLocation>
        <location evidence="2">Secreted</location>
    </subcellularLocation>
</comment>
<dbReference type="SUPFAM" id="SSF64518">
    <property type="entry name" value="Phase 1 flagellin"/>
    <property type="match status" value="2"/>
</dbReference>
<protein>
    <recommendedName>
        <fullName evidence="4">Flagellar hook-associated protein 1</fullName>
    </recommendedName>
</protein>
<reference evidence="10" key="2">
    <citation type="submission" date="2021-04" db="EMBL/GenBank/DDBJ databases">
        <authorList>
            <person name="Karlyshev A.V."/>
        </authorList>
    </citation>
    <scope>NUCLEOTIDE SEQUENCE</scope>
    <source>
        <strain evidence="10">LMG 29479</strain>
    </source>
</reference>
<dbReference type="Pfam" id="PF00460">
    <property type="entry name" value="Flg_bb_rod"/>
    <property type="match status" value="1"/>
</dbReference>
<evidence type="ECO:0000256" key="3">
    <source>
        <dbReference type="ARBA" id="ARBA00009677"/>
    </source>
</evidence>
<organism evidence="10">
    <name type="scientific">Coralloluteibacterium stylophorae</name>
    <dbReference type="NCBI Taxonomy" id="1776034"/>
    <lineage>
        <taxon>Bacteria</taxon>
        <taxon>Pseudomonadati</taxon>
        <taxon>Pseudomonadota</taxon>
        <taxon>Gammaproteobacteria</taxon>
        <taxon>Lysobacterales</taxon>
        <taxon>Lysobacteraceae</taxon>
        <taxon>Coralloluteibacterium</taxon>
    </lineage>
</organism>
<evidence type="ECO:0000313" key="12">
    <source>
        <dbReference type="Proteomes" id="UP000675747"/>
    </source>
</evidence>
<comment type="caution">
    <text evidence="10">The sequence shown here is derived from an EMBL/GenBank/DDBJ whole genome shotgun (WGS) entry which is preliminary data.</text>
</comment>
<keyword evidence="10" id="KW-0966">Cell projection</keyword>
<dbReference type="Pfam" id="PF22638">
    <property type="entry name" value="FlgK_D1"/>
    <property type="match status" value="1"/>
</dbReference>
<dbReference type="Proteomes" id="UP000675747">
    <property type="component" value="Unassembled WGS sequence"/>
</dbReference>
<comment type="similarity">
    <text evidence="3">Belongs to the flagella basal body rod proteins family.</text>
</comment>
<evidence type="ECO:0000259" key="9">
    <source>
        <dbReference type="Pfam" id="PF22638"/>
    </source>
</evidence>
<dbReference type="EMBL" id="JAGQFT020000005">
    <property type="protein sequence ID" value="MBS7457203.1"/>
    <property type="molecule type" value="Genomic_DNA"/>
</dbReference>
<evidence type="ECO:0000256" key="4">
    <source>
        <dbReference type="ARBA" id="ARBA00016244"/>
    </source>
</evidence>
<gene>
    <name evidence="10" type="primary">flgK</name>
    <name evidence="11" type="ORF">KB893_008645</name>
    <name evidence="10" type="ORF">KB893_10490</name>
</gene>
<evidence type="ECO:0000313" key="11">
    <source>
        <dbReference type="EMBL" id="MBS7457203.1"/>
    </source>
</evidence>
<keyword evidence="6" id="KW-0975">Bacterial flagellum</keyword>
<dbReference type="InterPro" id="IPR010930">
    <property type="entry name" value="Flg_bb/hook_C_dom"/>
</dbReference>